<organism evidence="2 3">
    <name type="scientific">Champsocephalus esox</name>
    <name type="common">pike icefish</name>
    <dbReference type="NCBI Taxonomy" id="159716"/>
    <lineage>
        <taxon>Eukaryota</taxon>
        <taxon>Metazoa</taxon>
        <taxon>Chordata</taxon>
        <taxon>Craniata</taxon>
        <taxon>Vertebrata</taxon>
        <taxon>Euteleostomi</taxon>
        <taxon>Actinopterygii</taxon>
        <taxon>Neopterygii</taxon>
        <taxon>Teleostei</taxon>
        <taxon>Neoteleostei</taxon>
        <taxon>Acanthomorphata</taxon>
        <taxon>Eupercaria</taxon>
        <taxon>Perciformes</taxon>
        <taxon>Notothenioidei</taxon>
        <taxon>Channichthyidae</taxon>
        <taxon>Champsocephalus</taxon>
    </lineage>
</organism>
<keyword evidence="3" id="KW-1185">Reference proteome</keyword>
<dbReference type="Proteomes" id="UP001335648">
    <property type="component" value="Unassembled WGS sequence"/>
</dbReference>
<name>A0AAN8BK42_9TELE</name>
<feature type="compositionally biased region" description="Polar residues" evidence="1">
    <location>
        <begin position="44"/>
        <end position="54"/>
    </location>
</feature>
<proteinExistence type="predicted"/>
<dbReference type="AlphaFoldDB" id="A0AAN8BK42"/>
<comment type="caution">
    <text evidence="2">The sequence shown here is derived from an EMBL/GenBank/DDBJ whole genome shotgun (WGS) entry which is preliminary data.</text>
</comment>
<evidence type="ECO:0000313" key="2">
    <source>
        <dbReference type="EMBL" id="KAK5886287.1"/>
    </source>
</evidence>
<dbReference type="EMBL" id="JAULUE010002059">
    <property type="protein sequence ID" value="KAK5886287.1"/>
    <property type="molecule type" value="Genomic_DNA"/>
</dbReference>
<gene>
    <name evidence="2" type="ORF">CesoFtcFv8_017336</name>
</gene>
<evidence type="ECO:0000313" key="3">
    <source>
        <dbReference type="Proteomes" id="UP001335648"/>
    </source>
</evidence>
<feature type="region of interest" description="Disordered" evidence="1">
    <location>
        <begin position="332"/>
        <end position="359"/>
    </location>
</feature>
<evidence type="ECO:0000256" key="1">
    <source>
        <dbReference type="SAM" id="MobiDB-lite"/>
    </source>
</evidence>
<feature type="compositionally biased region" description="Polar residues" evidence="1">
    <location>
        <begin position="332"/>
        <end position="341"/>
    </location>
</feature>
<reference evidence="2 3" key="1">
    <citation type="journal article" date="2023" name="Mol. Biol. Evol.">
        <title>Genomics of Secondarily Temperate Adaptation in the Only Non-Antarctic Icefish.</title>
        <authorList>
            <person name="Rivera-Colon A.G."/>
            <person name="Rayamajhi N."/>
            <person name="Minhas B.F."/>
            <person name="Madrigal G."/>
            <person name="Bilyk K.T."/>
            <person name="Yoon V."/>
            <person name="Hune M."/>
            <person name="Gregory S."/>
            <person name="Cheng C.H.C."/>
            <person name="Catchen J.M."/>
        </authorList>
    </citation>
    <scope>NUCLEOTIDE SEQUENCE [LARGE SCALE GENOMIC DNA]</scope>
    <source>
        <strain evidence="2">JC2023a</strain>
    </source>
</reference>
<accession>A0AAN8BK42</accession>
<protein>
    <submittedName>
        <fullName evidence="2">Uncharacterized protein</fullName>
    </submittedName>
</protein>
<sequence length="359" mass="38846">MPIQSKGGYQLDFENLDAFNPFQGSVKIVLSPVRSAVDNPPTESPNAETENIAEQPTKIESALDDTLPFAPPVDHSLVDTSSNISSAESSMVTVLKVPTVEEQDSCTATPDEKQQSLNVTQDYSSGSFVEDAPLPTKGSYSLDFEPTKIESALDDTLPFAPPVDHFLVDTSSNISSTESSVVTVLKVPAMEEQDSCTAIPDEKQPSLNVTQDYSSGSFVEDAPLPMKGSYSLDFDPTKIESALDDTLPFAPFGDHSLVDTSSNISFAESNMVTVSKVPAMEEQDSCTATPDEKQPSLNVTQDYSSGSFVEDAPLPTKGSYSLDFDNLDEVNPFQTGDSKIPNSPFMGARWQKQTHQLKR</sequence>
<feature type="region of interest" description="Disordered" evidence="1">
    <location>
        <begin position="35"/>
        <end position="54"/>
    </location>
</feature>